<evidence type="ECO:0000313" key="5">
    <source>
        <dbReference type="Proteomes" id="UP000218979"/>
    </source>
</evidence>
<evidence type="ECO:0000259" key="2">
    <source>
        <dbReference type="Pfam" id="PF01051"/>
    </source>
</evidence>
<dbReference type="Pfam" id="PF21205">
    <property type="entry name" value="Rep3_C"/>
    <property type="match status" value="1"/>
</dbReference>
<keyword evidence="5" id="KW-1185">Reference proteome</keyword>
<dbReference type="InterPro" id="IPR036390">
    <property type="entry name" value="WH_DNA-bd_sf"/>
</dbReference>
<evidence type="ECO:0000313" key="4">
    <source>
        <dbReference type="EMBL" id="PCR99437.1"/>
    </source>
</evidence>
<evidence type="ECO:0000256" key="1">
    <source>
        <dbReference type="ARBA" id="ARBA00038283"/>
    </source>
</evidence>
<evidence type="ECO:0000259" key="3">
    <source>
        <dbReference type="Pfam" id="PF06430"/>
    </source>
</evidence>
<dbReference type="EMBL" id="JXJT01000039">
    <property type="protein sequence ID" value="PCR99437.1"/>
    <property type="molecule type" value="Genomic_DNA"/>
</dbReference>
<dbReference type="Pfam" id="PF06430">
    <property type="entry name" value="L_lactis_RepB_C"/>
    <property type="match status" value="1"/>
</dbReference>
<accession>A0ABX4I492</accession>
<organism evidence="4 5">
    <name type="scientific">Pseudolactococcus chungangensis CAU 28 = DSM 22330</name>
    <dbReference type="NCBI Taxonomy" id="1122154"/>
    <lineage>
        <taxon>Bacteria</taxon>
        <taxon>Bacillati</taxon>
        <taxon>Bacillota</taxon>
        <taxon>Bacilli</taxon>
        <taxon>Lactobacillales</taxon>
        <taxon>Streptococcaceae</taxon>
        <taxon>Pseudolactococcus</taxon>
    </lineage>
</organism>
<dbReference type="InterPro" id="IPR010931">
    <property type="entry name" value="L_lactis_RepB_C"/>
</dbReference>
<dbReference type="SUPFAM" id="SSF46785">
    <property type="entry name" value="Winged helix' DNA-binding domain"/>
    <property type="match status" value="2"/>
</dbReference>
<dbReference type="InterPro" id="IPR036388">
    <property type="entry name" value="WH-like_DNA-bd_sf"/>
</dbReference>
<sequence>MYIATKNCVYSNKTTSFVAIYTVLMYNKKHRELSRKKSFLYAKFKHAKERIYMSIITKGNENKKVVDPLNEIKRRKIVEHNDLITSIAKMDKVPLKIFELAVSYINTDNPPKDHIIYLSKTELFKFFDVSDNDKHSRFKKAVDKMQEQSFFRIREKQERGFEYENIVPIPYVKWADYHDEVIIEFNKRIMPYLINLKQNFTQYALSDVMNLNSKYSIILYKWLSMQYNQYEHYSNKGGRRTEQLEGYCNPEIKVSELRTMTDTINDYKRFQSLEQRILKEPLNEINHHTHFDVTYDKIKKGRSIDSIQFHISKKARPQELNGEYKEREQDPAYLQGKKNREEQTALLSAKAMQNPYTMELLEFEILEMRNLADISLMARLQEVVYPIYSEIEGQAGINRVREHFETIKNHRQDYSKPNIAQYLLVSARNFLASGDVIKKEKGKTKYLRTEGNVEAVNGNKIPDHRYKSAYVNETTPEEQRELEIIKKELSDSMKK</sequence>
<comment type="similarity">
    <text evidence="1">Belongs to the initiator RepB protein family.</text>
</comment>
<dbReference type="InterPro" id="IPR000525">
    <property type="entry name" value="Initiator_Rep_WH1"/>
</dbReference>
<dbReference type="Proteomes" id="UP000218979">
    <property type="component" value="Unassembled WGS sequence"/>
</dbReference>
<reference evidence="4 5" key="1">
    <citation type="submission" date="2014-12" db="EMBL/GenBank/DDBJ databases">
        <title>Draft genome sequences of 10 type strains of Lactococcus.</title>
        <authorList>
            <person name="Sun Z."/>
            <person name="Zhong Z."/>
            <person name="Liu W."/>
            <person name="Zhang W."/>
            <person name="Zhang H."/>
        </authorList>
    </citation>
    <scope>NUCLEOTIDE SEQUENCE [LARGE SCALE GENOMIC DNA]</scope>
    <source>
        <strain evidence="4 5">DSM 22330</strain>
    </source>
</reference>
<feature type="domain" description="Lactococcus lactis RepB C-terminal" evidence="3">
    <location>
        <begin position="321"/>
        <end position="432"/>
    </location>
</feature>
<dbReference type="Gene3D" id="1.10.10.10">
    <property type="entry name" value="Winged helix-like DNA-binding domain superfamily/Winged helix DNA-binding domain"/>
    <property type="match status" value="2"/>
</dbReference>
<comment type="caution">
    <text evidence="4">The sequence shown here is derived from an EMBL/GenBank/DDBJ whole genome shotgun (WGS) entry which is preliminary data.</text>
</comment>
<proteinExistence type="inferred from homology"/>
<dbReference type="Pfam" id="PF01051">
    <property type="entry name" value="Rep3_N"/>
    <property type="match status" value="1"/>
</dbReference>
<name>A0ABX4I492_9LACT</name>
<feature type="domain" description="Initiator Rep protein WH1" evidence="2">
    <location>
        <begin position="76"/>
        <end position="224"/>
    </location>
</feature>
<gene>
    <name evidence="4" type="ORF">RR45_GL001483</name>
</gene>
<protein>
    <submittedName>
        <fullName evidence="4">RepB</fullName>
    </submittedName>
</protein>